<dbReference type="InterPro" id="IPR051236">
    <property type="entry name" value="HAT_RTT109-like"/>
</dbReference>
<comment type="similarity">
    <text evidence="1">Belongs to the AIM6 family.</text>
</comment>
<organism evidence="4 5">
    <name type="scientific">Mycena pura</name>
    <dbReference type="NCBI Taxonomy" id="153505"/>
    <lineage>
        <taxon>Eukaryota</taxon>
        <taxon>Fungi</taxon>
        <taxon>Dikarya</taxon>
        <taxon>Basidiomycota</taxon>
        <taxon>Agaricomycotina</taxon>
        <taxon>Agaricomycetes</taxon>
        <taxon>Agaricomycetidae</taxon>
        <taxon>Agaricales</taxon>
        <taxon>Marasmiineae</taxon>
        <taxon>Mycenaceae</taxon>
        <taxon>Mycena</taxon>
    </lineage>
</organism>
<keyword evidence="3" id="KW-0732">Signal</keyword>
<feature type="chain" id="PRO_5042158823" description="Altered inheritance of mitochondria protein 6" evidence="3">
    <location>
        <begin position="18"/>
        <end position="300"/>
    </location>
</feature>
<dbReference type="GO" id="GO:0008081">
    <property type="term" value="F:phosphoric diester hydrolase activity"/>
    <property type="evidence" value="ECO:0007669"/>
    <property type="project" value="InterPro"/>
</dbReference>
<proteinExistence type="inferred from homology"/>
<dbReference type="SUPFAM" id="SSF51695">
    <property type="entry name" value="PLC-like phosphodiesterases"/>
    <property type="match status" value="1"/>
</dbReference>
<comment type="caution">
    <text evidence="4">The sequence shown here is derived from an EMBL/GenBank/DDBJ whole genome shotgun (WGS) entry which is preliminary data.</text>
</comment>
<sequence length="300" mass="32374">MLALFALAASFVSTTLAAVKPIHSHNDYLQAVPFWTALNLSIMSVEADVWWQDNQLFVAHTSGEIDKTKTLDSLYLTNILGVINGSISSITPISVNNPLQLLIDFKSDGPTTYQPVLDALQPLRAGGHLTTFADGVLKQGAVTAVGTGNTPLASVVAAAPRDLFFDADIRQLYSSLPGTGLAWGPQIAPLASVDFASVSNVRASVTPSPSLIPRLTRTQTAQMQELVLNAHDFGIRARFWDTPANVGTWDTFWAAGSDWVNADDLLAVSNAWAAFDAAARAMQGNFEERQFEADVRLQRM</sequence>
<evidence type="ECO:0000256" key="2">
    <source>
        <dbReference type="ARBA" id="ARBA00014286"/>
    </source>
</evidence>
<name>A0AAD6VCG5_9AGAR</name>
<reference evidence="4" key="1">
    <citation type="submission" date="2023-03" db="EMBL/GenBank/DDBJ databases">
        <title>Massive genome expansion in bonnet fungi (Mycena s.s.) driven by repeated elements and novel gene families across ecological guilds.</title>
        <authorList>
            <consortium name="Lawrence Berkeley National Laboratory"/>
            <person name="Harder C.B."/>
            <person name="Miyauchi S."/>
            <person name="Viragh M."/>
            <person name="Kuo A."/>
            <person name="Thoen E."/>
            <person name="Andreopoulos B."/>
            <person name="Lu D."/>
            <person name="Skrede I."/>
            <person name="Drula E."/>
            <person name="Henrissat B."/>
            <person name="Morin E."/>
            <person name="Kohler A."/>
            <person name="Barry K."/>
            <person name="LaButti K."/>
            <person name="Morin E."/>
            <person name="Salamov A."/>
            <person name="Lipzen A."/>
            <person name="Mereny Z."/>
            <person name="Hegedus B."/>
            <person name="Baldrian P."/>
            <person name="Stursova M."/>
            <person name="Weitz H."/>
            <person name="Taylor A."/>
            <person name="Grigoriev I.V."/>
            <person name="Nagy L.G."/>
            <person name="Martin F."/>
            <person name="Kauserud H."/>
        </authorList>
    </citation>
    <scope>NUCLEOTIDE SEQUENCE</scope>
    <source>
        <strain evidence="4">9144</strain>
    </source>
</reference>
<keyword evidence="5" id="KW-1185">Reference proteome</keyword>
<evidence type="ECO:0000256" key="3">
    <source>
        <dbReference type="SAM" id="SignalP"/>
    </source>
</evidence>
<dbReference type="EMBL" id="JARJCW010000037">
    <property type="protein sequence ID" value="KAJ7207262.1"/>
    <property type="molecule type" value="Genomic_DNA"/>
</dbReference>
<dbReference type="Proteomes" id="UP001219525">
    <property type="component" value="Unassembled WGS sequence"/>
</dbReference>
<dbReference type="InterPro" id="IPR017946">
    <property type="entry name" value="PLC-like_Pdiesterase_TIM-brl"/>
</dbReference>
<dbReference type="GO" id="GO:0006629">
    <property type="term" value="P:lipid metabolic process"/>
    <property type="evidence" value="ECO:0007669"/>
    <property type="project" value="InterPro"/>
</dbReference>
<evidence type="ECO:0000313" key="4">
    <source>
        <dbReference type="EMBL" id="KAJ7207262.1"/>
    </source>
</evidence>
<feature type="signal peptide" evidence="3">
    <location>
        <begin position="1"/>
        <end position="17"/>
    </location>
</feature>
<evidence type="ECO:0000256" key="1">
    <source>
        <dbReference type="ARBA" id="ARBA00008858"/>
    </source>
</evidence>
<protein>
    <recommendedName>
        <fullName evidence="2">Altered inheritance of mitochondria protein 6</fullName>
    </recommendedName>
</protein>
<dbReference type="PANTHER" id="PTHR31571:SF1">
    <property type="entry name" value="ALTERED INHERITANCE OF MITOCHONDRIA PROTEIN 6"/>
    <property type="match status" value="1"/>
</dbReference>
<gene>
    <name evidence="4" type="ORF">GGX14DRAFT_636843</name>
</gene>
<dbReference type="AlphaFoldDB" id="A0AAD6VCG5"/>
<evidence type="ECO:0000313" key="5">
    <source>
        <dbReference type="Proteomes" id="UP001219525"/>
    </source>
</evidence>
<accession>A0AAD6VCG5</accession>
<dbReference type="PANTHER" id="PTHR31571">
    <property type="entry name" value="ALTERED INHERITANCE OF MITOCHONDRIA PROTEIN 6"/>
    <property type="match status" value="1"/>
</dbReference>